<keyword evidence="3" id="KW-1185">Reference proteome</keyword>
<name>A0ABY2BTG6_9ACTN</name>
<accession>A0ABY2BTG6</accession>
<keyword evidence="1" id="KW-0812">Transmembrane</keyword>
<evidence type="ECO:0008006" key="4">
    <source>
        <dbReference type="Google" id="ProtNLM"/>
    </source>
</evidence>
<evidence type="ECO:0000313" key="3">
    <source>
        <dbReference type="Proteomes" id="UP000295818"/>
    </source>
</evidence>
<feature type="transmembrane region" description="Helical" evidence="1">
    <location>
        <begin position="124"/>
        <end position="145"/>
    </location>
</feature>
<gene>
    <name evidence="2" type="ORF">EV644_101195</name>
</gene>
<comment type="caution">
    <text evidence="2">The sequence shown here is derived from an EMBL/GenBank/DDBJ whole genome shotgun (WGS) entry which is preliminary data.</text>
</comment>
<organism evidence="2 3">
    <name type="scientific">Kribbella orskensis</name>
    <dbReference type="NCBI Taxonomy" id="2512216"/>
    <lineage>
        <taxon>Bacteria</taxon>
        <taxon>Bacillati</taxon>
        <taxon>Actinomycetota</taxon>
        <taxon>Actinomycetes</taxon>
        <taxon>Propionibacteriales</taxon>
        <taxon>Kribbellaceae</taxon>
        <taxon>Kribbella</taxon>
    </lineage>
</organism>
<keyword evidence="1" id="KW-1133">Transmembrane helix</keyword>
<evidence type="ECO:0000256" key="1">
    <source>
        <dbReference type="SAM" id="Phobius"/>
    </source>
</evidence>
<feature type="transmembrane region" description="Helical" evidence="1">
    <location>
        <begin position="93"/>
        <end position="112"/>
    </location>
</feature>
<protein>
    <recommendedName>
        <fullName evidence="4">SPW repeat-containing protein</fullName>
    </recommendedName>
</protein>
<dbReference type="EMBL" id="SLWM01000001">
    <property type="protein sequence ID" value="TCO31555.1"/>
    <property type="molecule type" value="Genomic_DNA"/>
</dbReference>
<dbReference type="Pfam" id="PF19545">
    <property type="entry name" value="DUF6069"/>
    <property type="match status" value="1"/>
</dbReference>
<evidence type="ECO:0000313" key="2">
    <source>
        <dbReference type="EMBL" id="TCO31555.1"/>
    </source>
</evidence>
<feature type="transmembrane region" description="Helical" evidence="1">
    <location>
        <begin position="64"/>
        <end position="86"/>
    </location>
</feature>
<sequence length="160" mass="16041">MTAHYAQGNAKTIDAGRLWAGGAATAVVCALIAVVGVLLARGVFDVAVLAPEGEGTWGDADTGKYALFAALAALVATGLLHLLLLSTPRPLRFFGWIIGLATVAAALAPLATNASTESKVATGLINLVIGIAIGSLLTGAARMAVRYRPVDPGPGAPGAR</sequence>
<reference evidence="2 3" key="1">
    <citation type="journal article" date="2015" name="Stand. Genomic Sci.">
        <title>Genomic Encyclopedia of Bacterial and Archaeal Type Strains, Phase III: the genomes of soil and plant-associated and newly described type strains.</title>
        <authorList>
            <person name="Whitman W.B."/>
            <person name="Woyke T."/>
            <person name="Klenk H.P."/>
            <person name="Zhou Y."/>
            <person name="Lilburn T.G."/>
            <person name="Beck B.J."/>
            <person name="De Vos P."/>
            <person name="Vandamme P."/>
            <person name="Eisen J.A."/>
            <person name="Garrity G."/>
            <person name="Hugenholtz P."/>
            <person name="Kyrpides N.C."/>
        </authorList>
    </citation>
    <scope>NUCLEOTIDE SEQUENCE [LARGE SCALE GENOMIC DNA]</scope>
    <source>
        <strain evidence="2 3">VKM Ac-2538</strain>
    </source>
</reference>
<keyword evidence="1" id="KW-0472">Membrane</keyword>
<dbReference type="InterPro" id="IPR045713">
    <property type="entry name" value="DUF6069"/>
</dbReference>
<dbReference type="Proteomes" id="UP000295818">
    <property type="component" value="Unassembled WGS sequence"/>
</dbReference>
<dbReference type="RefSeq" id="WP_132187417.1">
    <property type="nucleotide sequence ID" value="NZ_SLWM01000001.1"/>
</dbReference>
<proteinExistence type="predicted"/>
<feature type="transmembrane region" description="Helical" evidence="1">
    <location>
        <begin position="18"/>
        <end position="44"/>
    </location>
</feature>